<protein>
    <submittedName>
        <fullName evidence="1">Uncharacterized protein</fullName>
    </submittedName>
</protein>
<keyword evidence="2" id="KW-1185">Reference proteome</keyword>
<dbReference type="Proteomes" id="UP000005239">
    <property type="component" value="Unassembled WGS sequence"/>
</dbReference>
<proteinExistence type="predicted"/>
<dbReference type="AlphaFoldDB" id="A0A2A6CG08"/>
<accession>A0A2A6CG08</accession>
<gene>
    <name evidence="1" type="primary">WBGene00203936</name>
</gene>
<sequence>MDNRSICIISFLISPYKTLAQRSPPHIQVVDMALVTGELTPAQALTFRAPYDARHGYLLKVPYPHPRHLLVIRRIHCTFYDCPHHPQPGGASVAFSCASHYGAVRFSHASGVLAPPPPPPPGNTQLIFVVTDAPAHRLETLRDADVNDEALWTPRRWIHRHS</sequence>
<dbReference type="EnsemblMetazoa" id="PPA31071.1">
    <property type="protein sequence ID" value="PPA31071.1"/>
    <property type="gene ID" value="WBGene00203936"/>
</dbReference>
<name>A0A2A6CG08_PRIPA</name>
<organism evidence="1 2">
    <name type="scientific">Pristionchus pacificus</name>
    <name type="common">Parasitic nematode worm</name>
    <dbReference type="NCBI Taxonomy" id="54126"/>
    <lineage>
        <taxon>Eukaryota</taxon>
        <taxon>Metazoa</taxon>
        <taxon>Ecdysozoa</taxon>
        <taxon>Nematoda</taxon>
        <taxon>Chromadorea</taxon>
        <taxon>Rhabditida</taxon>
        <taxon>Rhabditina</taxon>
        <taxon>Diplogasteromorpha</taxon>
        <taxon>Diplogasteroidea</taxon>
        <taxon>Neodiplogasteridae</taxon>
        <taxon>Pristionchus</taxon>
    </lineage>
</organism>
<evidence type="ECO:0000313" key="2">
    <source>
        <dbReference type="Proteomes" id="UP000005239"/>
    </source>
</evidence>
<reference evidence="2" key="1">
    <citation type="journal article" date="2008" name="Nat. Genet.">
        <title>The Pristionchus pacificus genome provides a unique perspective on nematode lifestyle and parasitism.</title>
        <authorList>
            <person name="Dieterich C."/>
            <person name="Clifton S.W."/>
            <person name="Schuster L.N."/>
            <person name="Chinwalla A."/>
            <person name="Delehaunty K."/>
            <person name="Dinkelacker I."/>
            <person name="Fulton L."/>
            <person name="Fulton R."/>
            <person name="Godfrey J."/>
            <person name="Minx P."/>
            <person name="Mitreva M."/>
            <person name="Roeseler W."/>
            <person name="Tian H."/>
            <person name="Witte H."/>
            <person name="Yang S.P."/>
            <person name="Wilson R.K."/>
            <person name="Sommer R.J."/>
        </authorList>
    </citation>
    <scope>NUCLEOTIDE SEQUENCE [LARGE SCALE GENOMIC DNA]</scope>
    <source>
        <strain evidence="2">PS312</strain>
    </source>
</reference>
<accession>A0A8R1YK50</accession>
<evidence type="ECO:0000313" key="1">
    <source>
        <dbReference type="EnsemblMetazoa" id="PPA31071.1"/>
    </source>
</evidence>
<reference evidence="1" key="2">
    <citation type="submission" date="2022-06" db="UniProtKB">
        <authorList>
            <consortium name="EnsemblMetazoa"/>
        </authorList>
    </citation>
    <scope>IDENTIFICATION</scope>
    <source>
        <strain evidence="1">PS312</strain>
    </source>
</reference>